<proteinExistence type="predicted"/>
<protein>
    <submittedName>
        <fullName evidence="1">Uncharacterized protein</fullName>
    </submittedName>
</protein>
<keyword evidence="2" id="KW-1185">Reference proteome</keyword>
<dbReference type="Proteomes" id="UP001153332">
    <property type="component" value="Unassembled WGS sequence"/>
</dbReference>
<sequence>MPGDIANASRLAQSAYDSPYSRAGAPSLHPTGDPYPPLRSRALSTLENMGYDPNTLIQRGVLWAEDQDPFRHVRQSQFMHFLGIGFHRTMESYGEFLTEQEYNDMILSKTVIPVVRKYKLEIRQQVKYPDSLIVANRPDPEVKGSVTFINAATGQPIDIRSVSDGWVKVYDEYLKRVEASQGIKQKWDEIKSRTKDSKP</sequence>
<dbReference type="EMBL" id="JAPUUL010001585">
    <property type="protein sequence ID" value="KAJ8127036.1"/>
    <property type="molecule type" value="Genomic_DNA"/>
</dbReference>
<reference evidence="1" key="1">
    <citation type="submission" date="2022-12" db="EMBL/GenBank/DDBJ databases">
        <title>Genome Sequence of Lasiodiplodia mahajangana.</title>
        <authorList>
            <person name="Buettner E."/>
        </authorList>
    </citation>
    <scope>NUCLEOTIDE SEQUENCE</scope>
    <source>
        <strain evidence="1">VT137</strain>
    </source>
</reference>
<gene>
    <name evidence="1" type="ORF">O1611_g6601</name>
</gene>
<comment type="caution">
    <text evidence="1">The sequence shown here is derived from an EMBL/GenBank/DDBJ whole genome shotgun (WGS) entry which is preliminary data.</text>
</comment>
<name>A0ACC2JHX0_9PEZI</name>
<evidence type="ECO:0000313" key="1">
    <source>
        <dbReference type="EMBL" id="KAJ8127036.1"/>
    </source>
</evidence>
<organism evidence="1 2">
    <name type="scientific">Lasiodiplodia mahajangana</name>
    <dbReference type="NCBI Taxonomy" id="1108764"/>
    <lineage>
        <taxon>Eukaryota</taxon>
        <taxon>Fungi</taxon>
        <taxon>Dikarya</taxon>
        <taxon>Ascomycota</taxon>
        <taxon>Pezizomycotina</taxon>
        <taxon>Dothideomycetes</taxon>
        <taxon>Dothideomycetes incertae sedis</taxon>
        <taxon>Botryosphaeriales</taxon>
        <taxon>Botryosphaeriaceae</taxon>
        <taxon>Lasiodiplodia</taxon>
    </lineage>
</organism>
<evidence type="ECO:0000313" key="2">
    <source>
        <dbReference type="Proteomes" id="UP001153332"/>
    </source>
</evidence>
<accession>A0ACC2JHX0</accession>